<accession>A0A822Y4T2</accession>
<sequence length="192" mass="21922">MILSIQSGSEVFSKALTQVQLEAIASLLNALAGSLWSRLTPPEYCRYLQDRKKVLYNLPNSETISLTRQLKTTQWIHHLVLEMEQNVYSFQCQKFTNCEMGVKRLGNCHICRAVEDSTLTSFYQKSTLIEIFVVYNINSNETLMVNLKRQKPTAVSNIWGETLLYKASNSTALDYRIALQAEKEHNLLASSH</sequence>
<protein>
    <submittedName>
        <fullName evidence="1">Uncharacterized protein</fullName>
    </submittedName>
</protein>
<evidence type="ECO:0000313" key="2">
    <source>
        <dbReference type="Proteomes" id="UP000607653"/>
    </source>
</evidence>
<evidence type="ECO:0000313" key="1">
    <source>
        <dbReference type="EMBL" id="DAD27272.1"/>
    </source>
</evidence>
<keyword evidence="2" id="KW-1185">Reference proteome</keyword>
<reference evidence="1 2" key="1">
    <citation type="journal article" date="2020" name="Mol. Biol. Evol.">
        <title>Distinct Expression and Methylation Patterns for Genes with Different Fates following a Single Whole-Genome Duplication in Flowering Plants.</title>
        <authorList>
            <person name="Shi T."/>
            <person name="Rahmani R.S."/>
            <person name="Gugger P.F."/>
            <person name="Wang M."/>
            <person name="Li H."/>
            <person name="Zhang Y."/>
            <person name="Li Z."/>
            <person name="Wang Q."/>
            <person name="Van de Peer Y."/>
            <person name="Marchal K."/>
            <person name="Chen J."/>
        </authorList>
    </citation>
    <scope>NUCLEOTIDE SEQUENCE [LARGE SCALE GENOMIC DNA]</scope>
    <source>
        <tissue evidence="1">Leaf</tissue>
    </source>
</reference>
<name>A0A822Y4T2_NELNU</name>
<gene>
    <name evidence="1" type="ORF">HUJ06_028740</name>
</gene>
<comment type="caution">
    <text evidence="1">The sequence shown here is derived from an EMBL/GenBank/DDBJ whole genome shotgun (WGS) entry which is preliminary data.</text>
</comment>
<dbReference type="Proteomes" id="UP000607653">
    <property type="component" value="Unassembled WGS sequence"/>
</dbReference>
<organism evidence="1 2">
    <name type="scientific">Nelumbo nucifera</name>
    <name type="common">Sacred lotus</name>
    <dbReference type="NCBI Taxonomy" id="4432"/>
    <lineage>
        <taxon>Eukaryota</taxon>
        <taxon>Viridiplantae</taxon>
        <taxon>Streptophyta</taxon>
        <taxon>Embryophyta</taxon>
        <taxon>Tracheophyta</taxon>
        <taxon>Spermatophyta</taxon>
        <taxon>Magnoliopsida</taxon>
        <taxon>Proteales</taxon>
        <taxon>Nelumbonaceae</taxon>
        <taxon>Nelumbo</taxon>
    </lineage>
</organism>
<dbReference type="AlphaFoldDB" id="A0A822Y4T2"/>
<dbReference type="EMBL" id="DUZY01000002">
    <property type="protein sequence ID" value="DAD27272.1"/>
    <property type="molecule type" value="Genomic_DNA"/>
</dbReference>
<proteinExistence type="predicted"/>